<feature type="domain" description="SMP-30/Gluconolactonase/LRE-like region" evidence="4">
    <location>
        <begin position="15"/>
        <end position="253"/>
    </location>
</feature>
<feature type="binding site" evidence="3">
    <location>
        <position position="145"/>
    </location>
    <ligand>
        <name>a divalent metal cation</name>
        <dbReference type="ChEBI" id="CHEBI:60240"/>
    </ligand>
</feature>
<dbReference type="OrthoDB" id="2633250at2"/>
<dbReference type="InterPro" id="IPR013658">
    <property type="entry name" value="SGL"/>
</dbReference>
<feature type="binding site" evidence="3">
    <location>
        <position position="98"/>
    </location>
    <ligand>
        <name>substrate</name>
    </ligand>
</feature>
<keyword evidence="3" id="KW-0479">Metal-binding</keyword>
<name>A0A1B1A6Y7_9RHOB</name>
<dbReference type="AlphaFoldDB" id="A0A1B1A6Y7"/>
<organism evidence="5 6">
    <name type="scientific">Tritonibacter mobilis F1926</name>
    <dbReference type="NCBI Taxonomy" id="1265309"/>
    <lineage>
        <taxon>Bacteria</taxon>
        <taxon>Pseudomonadati</taxon>
        <taxon>Pseudomonadota</taxon>
        <taxon>Alphaproteobacteria</taxon>
        <taxon>Rhodobacterales</taxon>
        <taxon>Paracoccaceae</taxon>
        <taxon>Tritonibacter</taxon>
    </lineage>
</organism>
<feature type="active site" description="Proton donor/acceptor" evidence="2">
    <location>
        <position position="195"/>
    </location>
</feature>
<dbReference type="InterPro" id="IPR011042">
    <property type="entry name" value="6-blade_b-propeller_TolB-like"/>
</dbReference>
<evidence type="ECO:0000313" key="5">
    <source>
        <dbReference type="EMBL" id="ANP42296.1"/>
    </source>
</evidence>
<comment type="similarity">
    <text evidence="1">Belongs to the SMP-30/CGR1 family.</text>
</comment>
<dbReference type="GO" id="GO:0005509">
    <property type="term" value="F:calcium ion binding"/>
    <property type="evidence" value="ECO:0007669"/>
    <property type="project" value="TreeGrafter"/>
</dbReference>
<feature type="binding site" evidence="3">
    <location>
        <position position="195"/>
    </location>
    <ligand>
        <name>a divalent metal cation</name>
        <dbReference type="ChEBI" id="CHEBI:60240"/>
    </ligand>
</feature>
<dbReference type="Proteomes" id="UP000013243">
    <property type="component" value="Plasmid unnamed1"/>
</dbReference>
<evidence type="ECO:0000256" key="1">
    <source>
        <dbReference type="ARBA" id="ARBA00008853"/>
    </source>
</evidence>
<dbReference type="PANTHER" id="PTHR10907:SF47">
    <property type="entry name" value="REGUCALCIN"/>
    <property type="match status" value="1"/>
</dbReference>
<protein>
    <submittedName>
        <fullName evidence="5">Gluconolactonase</fullName>
    </submittedName>
</protein>
<dbReference type="PRINTS" id="PR01790">
    <property type="entry name" value="SMP30FAMILY"/>
</dbReference>
<feature type="binding site" evidence="3">
    <location>
        <position position="100"/>
    </location>
    <ligand>
        <name>substrate</name>
    </ligand>
</feature>
<feature type="binding site" evidence="3">
    <location>
        <position position="17"/>
    </location>
    <ligand>
        <name>a divalent metal cation</name>
        <dbReference type="ChEBI" id="CHEBI:60240"/>
    </ligand>
</feature>
<dbReference type="Pfam" id="PF08450">
    <property type="entry name" value="SGL"/>
    <property type="match status" value="1"/>
</dbReference>
<dbReference type="RefSeq" id="WP_005611172.1">
    <property type="nucleotide sequence ID" value="NZ_CP015231.1"/>
</dbReference>
<sequence>MTDIATVFDERACELGEGPLWHPLRKQLFWFDILGHRLLSRVDGQALEWQFSECHSAAGWIDTDTLLIASETGLWRFDIGTGHRDLICELEANNPDTRSNDGRADPKGGFWIGTMGKRAEAGYGAIYRYYRGELRKLWSGLSIPNSICFSPDGSTGYFTDTQQGRILKQPLDHEGWPKGEPGVFADPGSEGFNPDGSVVDAQGGLWNAQWGAGRVVRYSQDGEVDRIIKVAGLHSSCPAFGGPNMQTLFVTTAFEGIANPNPAQGCVYQVPVEQSGVPEHAVRC</sequence>
<dbReference type="InterPro" id="IPR005511">
    <property type="entry name" value="SMP-30"/>
</dbReference>
<accession>A0A1B1A6Y7</accession>
<evidence type="ECO:0000259" key="4">
    <source>
        <dbReference type="Pfam" id="PF08450"/>
    </source>
</evidence>
<dbReference type="KEGG" id="rmb:K529_016070"/>
<evidence type="ECO:0000256" key="3">
    <source>
        <dbReference type="PIRSR" id="PIRSR605511-2"/>
    </source>
</evidence>
<evidence type="ECO:0000256" key="2">
    <source>
        <dbReference type="PIRSR" id="PIRSR605511-1"/>
    </source>
</evidence>
<dbReference type="PANTHER" id="PTHR10907">
    <property type="entry name" value="REGUCALCIN"/>
    <property type="match status" value="1"/>
</dbReference>
<keyword evidence="3" id="KW-0862">Zinc</keyword>
<dbReference type="GeneID" id="28251382"/>
<proteinExistence type="inferred from homology"/>
<comment type="cofactor">
    <cofactor evidence="3">
        <name>Zn(2+)</name>
        <dbReference type="ChEBI" id="CHEBI:29105"/>
    </cofactor>
    <text evidence="3">Binds 1 divalent metal cation per subunit.</text>
</comment>
<dbReference type="GO" id="GO:0004341">
    <property type="term" value="F:gluconolactonase activity"/>
    <property type="evidence" value="ECO:0007669"/>
    <property type="project" value="TreeGrafter"/>
</dbReference>
<geneLocation type="plasmid" evidence="5 6">
    <name>unnamed1</name>
</geneLocation>
<reference evidence="5 6" key="1">
    <citation type="journal article" date="2016" name="ISME J.">
        <title>Global occurrence and heterogeneity of the Roseobacter-clade species Ruegeria mobilis.</title>
        <authorList>
            <person name="Sonnenschein E."/>
            <person name="Gram L."/>
        </authorList>
    </citation>
    <scope>NUCLEOTIDE SEQUENCE [LARGE SCALE GENOMIC DNA]</scope>
    <source>
        <strain evidence="5 6">F1926</strain>
        <plasmid evidence="5 6">unnamed1</plasmid>
    </source>
</reference>
<dbReference type="SUPFAM" id="SSF63829">
    <property type="entry name" value="Calcium-dependent phosphotriesterase"/>
    <property type="match status" value="1"/>
</dbReference>
<evidence type="ECO:0000313" key="6">
    <source>
        <dbReference type="Proteomes" id="UP000013243"/>
    </source>
</evidence>
<gene>
    <name evidence="5" type="ORF">K529_016070</name>
</gene>
<dbReference type="EMBL" id="CP015231">
    <property type="protein sequence ID" value="ANP42296.1"/>
    <property type="molecule type" value="Genomic_DNA"/>
</dbReference>
<keyword evidence="5" id="KW-0614">Plasmid</keyword>
<dbReference type="GO" id="GO:0019853">
    <property type="term" value="P:L-ascorbic acid biosynthetic process"/>
    <property type="evidence" value="ECO:0007669"/>
    <property type="project" value="TreeGrafter"/>
</dbReference>
<dbReference type="Gene3D" id="2.120.10.30">
    <property type="entry name" value="TolB, C-terminal domain"/>
    <property type="match status" value="1"/>
</dbReference>